<keyword evidence="1" id="KW-0812">Transmembrane</keyword>
<evidence type="ECO:0000259" key="4">
    <source>
        <dbReference type="Pfam" id="PF14331"/>
    </source>
</evidence>
<feature type="transmembrane region" description="Helical" evidence="1">
    <location>
        <begin position="7"/>
        <end position="31"/>
    </location>
</feature>
<dbReference type="PANTHER" id="PTHR36153">
    <property type="entry name" value="INNER MEMBRANE PROTEIN-RELATED"/>
    <property type="match status" value="1"/>
</dbReference>
<proteinExistence type="predicted"/>
<dbReference type="Pfam" id="PF06761">
    <property type="entry name" value="IcmF-related"/>
    <property type="match status" value="1"/>
</dbReference>
<evidence type="ECO:0000259" key="3">
    <source>
        <dbReference type="Pfam" id="PF06761"/>
    </source>
</evidence>
<dbReference type="OrthoDB" id="9758229at2"/>
<feature type="domain" description="IcmF-related" evidence="3">
    <location>
        <begin position="481"/>
        <end position="775"/>
    </location>
</feature>
<dbReference type="InterPro" id="IPR010623">
    <property type="entry name" value="IcmF_C"/>
</dbReference>
<dbReference type="InterPro" id="IPR025743">
    <property type="entry name" value="TssM1_N"/>
</dbReference>
<keyword evidence="1" id="KW-1133">Transmembrane helix</keyword>
<name>A0A2T3NKU8_9GAMM</name>
<sequence length="1137" mass="129529">MGKSKAIVLSVLLALVVGGLTCLGLYLLGWYTLSPLWAVALEAFAILVEMGLVGWGMYVYFRKPRPVVDEDEQLRKAQMAHSIKSRFDVIWKSHPGLNTDPYRLPWYFHLSQDINGDTTFLRQTGFEPVHSSHSSIDVSGDLNSPISFWGADDAVLVSIDISQPQDAIKQHLDVLYGLLLKKRDRQAINGVLCTLDLKSLVQSDELASNELSLNVRSYLTEINNRTGLSVPTYCLFTHLAGVKDCCELFSTLNEEDRELPLGALTDLSRQGNYDKAWFDATFDELIKRLSVTVSESLKQQLSDEYRESTVAGIYQLSAVKFDIEDFLASTFNQHQFDDVELNFRGYFIFNAGGEANATDVLTYLNASELGLEHLKTSPQGLEANGPSHSLFSKQLFRKYILKEAKLVGVFTAKEWRYRFTRVAALCGIALLFSGFVWTLKSYYESQQAIDNNALALLERYKSNLKSDVIMPDDLSSPIFSLYELRQINQLYQQESRPWYSLSNWLPDSSIQPYVESAYYQELNRVLLVLMRDYILKDMFVYNSLDDKVKTLELLNYHQLLYNPQRHDVDSLVNYYIAALKEEGEGDVNLLERFELLAKDVLNSGAVPPESNEELLTLVRGSLSKNDMSELLYQHILQHPNFSRRVDIRTQLAPSYASVFQFTPEFSGYLIPYVFTRDGFEELTNETGLQLASEATQAYEGVMGRISGEAEMNRINRQLRERYTNDYIQYWKTLTANISWVSVATWGESTIQLELATDPLYSPMVQLYRLIEQNTNLLSISQQLAKQEQENEAPPTALRSDTIERVATLIAAPFTSFHQLVAVGDSGQSQLDVAVKQLKETHDWVQQSTQARTRGEYFIEQLKSVDTSTPIAQQFQLANGYKDPILPSMLRGQALTINQLALEETRQFINADWQQLYSVYHRQFEGHYPFDKQSMFDASTDDFEDFFKEGGLFDVFAAKYSIYFDKGSFGETVIKGFIAHQDMIISNDYRLLEQSVKRLQSGIFSDGKLGFEFMLKAQKMSPSLTGFSIESGTKLFEYRNGPVLWRKQSWPISNNISNDISIVTTDNLGADTREKLSGVWSWFRVADKMQSSNMAGSYDVAWHYLADSSYVNLVVMSNGREQPFSPRFFAQLTLPERL</sequence>
<evidence type="ECO:0000313" key="5">
    <source>
        <dbReference type="EMBL" id="PSW16131.1"/>
    </source>
</evidence>
<dbReference type="InterPro" id="IPR009612">
    <property type="entry name" value="IcmF-rel"/>
</dbReference>
<protein>
    <submittedName>
        <fullName evidence="5">Type VI secretion system membrane subunit TssM</fullName>
    </submittedName>
</protein>
<evidence type="ECO:0000256" key="1">
    <source>
        <dbReference type="SAM" id="Phobius"/>
    </source>
</evidence>
<dbReference type="NCBIfam" id="TIGR03348">
    <property type="entry name" value="VI_IcmF"/>
    <property type="match status" value="1"/>
</dbReference>
<feature type="domain" description="Type VI secretion system component TssM1 N-terminal" evidence="4">
    <location>
        <begin position="171"/>
        <end position="426"/>
    </location>
</feature>
<dbReference type="Pfam" id="PF06744">
    <property type="entry name" value="IcmF_C"/>
    <property type="match status" value="1"/>
</dbReference>
<dbReference type="RefSeq" id="WP_107296753.1">
    <property type="nucleotide sequence ID" value="NZ_PYMB01000001.1"/>
</dbReference>
<dbReference type="Proteomes" id="UP000241346">
    <property type="component" value="Unassembled WGS sequence"/>
</dbReference>
<feature type="transmembrane region" description="Helical" evidence="1">
    <location>
        <begin position="37"/>
        <end position="61"/>
    </location>
</feature>
<dbReference type="AlphaFoldDB" id="A0A2T3NKU8"/>
<dbReference type="InterPro" id="IPR017731">
    <property type="entry name" value="TssM1-like"/>
</dbReference>
<evidence type="ECO:0000259" key="2">
    <source>
        <dbReference type="Pfam" id="PF06744"/>
    </source>
</evidence>
<dbReference type="PANTHER" id="PTHR36153:SF1">
    <property type="entry name" value="TYPE VI SECRETION SYSTEM COMPONENT TSSM1"/>
    <property type="match status" value="1"/>
</dbReference>
<dbReference type="Pfam" id="PF14331">
    <property type="entry name" value="IcmF-related_N"/>
    <property type="match status" value="1"/>
</dbReference>
<dbReference type="EMBL" id="PYMB01000001">
    <property type="protein sequence ID" value="PSW16131.1"/>
    <property type="molecule type" value="Genomic_DNA"/>
</dbReference>
<keyword evidence="1" id="KW-0472">Membrane</keyword>
<reference evidence="5 6" key="1">
    <citation type="submission" date="2018-03" db="EMBL/GenBank/DDBJ databases">
        <title>Whole genome sequencing of Histamine producing bacteria.</title>
        <authorList>
            <person name="Butler K."/>
        </authorList>
    </citation>
    <scope>NUCLEOTIDE SEQUENCE [LARGE SCALE GENOMIC DNA]</scope>
    <source>
        <strain evidence="5 6">DSM 19138</strain>
    </source>
</reference>
<accession>A0A2T3NKU8</accession>
<organism evidence="5 6">
    <name type="scientific">Photobacterium rosenbergii</name>
    <dbReference type="NCBI Taxonomy" id="294936"/>
    <lineage>
        <taxon>Bacteria</taxon>
        <taxon>Pseudomonadati</taxon>
        <taxon>Pseudomonadota</taxon>
        <taxon>Gammaproteobacteria</taxon>
        <taxon>Vibrionales</taxon>
        <taxon>Vibrionaceae</taxon>
        <taxon>Photobacterium</taxon>
    </lineage>
</organism>
<evidence type="ECO:0000313" key="6">
    <source>
        <dbReference type="Proteomes" id="UP000241346"/>
    </source>
</evidence>
<gene>
    <name evidence="5" type="primary">icmF</name>
    <name evidence="5" type="ORF">C9J01_03755</name>
</gene>
<feature type="transmembrane region" description="Helical" evidence="1">
    <location>
        <begin position="422"/>
        <end position="439"/>
    </location>
</feature>
<feature type="domain" description="Type VI secretion system IcmF C-terminal" evidence="2">
    <location>
        <begin position="1012"/>
        <end position="1102"/>
    </location>
</feature>
<dbReference type="InterPro" id="IPR053156">
    <property type="entry name" value="T6SS_TssM-like"/>
</dbReference>
<comment type="caution">
    <text evidence="5">The sequence shown here is derived from an EMBL/GenBank/DDBJ whole genome shotgun (WGS) entry which is preliminary data.</text>
</comment>